<comment type="caution">
    <text evidence="1">The sequence shown here is derived from an EMBL/GenBank/DDBJ whole genome shotgun (WGS) entry which is preliminary data.</text>
</comment>
<protein>
    <submittedName>
        <fullName evidence="1">Unnamed protein product</fullName>
    </submittedName>
</protein>
<name>A0ACB5T5M2_AMBMO</name>
<evidence type="ECO:0000313" key="2">
    <source>
        <dbReference type="Proteomes" id="UP001165064"/>
    </source>
</evidence>
<dbReference type="EMBL" id="BSXS01003862">
    <property type="protein sequence ID" value="GME82074.1"/>
    <property type="molecule type" value="Genomic_DNA"/>
</dbReference>
<gene>
    <name evidence="1" type="ORF">Amon02_000529900</name>
</gene>
<sequence>MSQQQPQQQPQSSMDVDLERQTSLQSSIDSRHYQQHETKVHHTPHHLYESDLKSHPTNTTGTTNNSYYQDDTLAGKPTNVSMDQVSRISTSHDGTIIYLGGTKFYKDELIHAFGGTMNPDDWYKPSEHKFANPAPLGLSAFALTTFVLSLINAGAMGVKTDSIVTGLAMFYGGFIQLLAGMWEMSVENTFGALALSSFGGFWMSFAAISIPWFNIAASYDDPTELDNAVGFYLLGWTIFTAMLVLCTMKSTLAFCSLFVFLTFTFLCLALGKLCPSHNCTVAGGVLGVITSFISWYNAYAGVANEHNSYITVKAFPLPKFGNKHE</sequence>
<keyword evidence="2" id="KW-1185">Reference proteome</keyword>
<reference evidence="1" key="1">
    <citation type="submission" date="2023-04" db="EMBL/GenBank/DDBJ databases">
        <title>Ambrosiozyma monospora NBRC 10751.</title>
        <authorList>
            <person name="Ichikawa N."/>
            <person name="Sato H."/>
            <person name="Tonouchi N."/>
        </authorList>
    </citation>
    <scope>NUCLEOTIDE SEQUENCE</scope>
    <source>
        <strain evidence="1">NBRC 10751</strain>
    </source>
</reference>
<proteinExistence type="predicted"/>
<evidence type="ECO:0000313" key="1">
    <source>
        <dbReference type="EMBL" id="GME82074.1"/>
    </source>
</evidence>
<accession>A0ACB5T5M2</accession>
<dbReference type="Proteomes" id="UP001165064">
    <property type="component" value="Unassembled WGS sequence"/>
</dbReference>
<organism evidence="1 2">
    <name type="scientific">Ambrosiozyma monospora</name>
    <name type="common">Yeast</name>
    <name type="synonym">Endomycopsis monosporus</name>
    <dbReference type="NCBI Taxonomy" id="43982"/>
    <lineage>
        <taxon>Eukaryota</taxon>
        <taxon>Fungi</taxon>
        <taxon>Dikarya</taxon>
        <taxon>Ascomycota</taxon>
        <taxon>Saccharomycotina</taxon>
        <taxon>Pichiomycetes</taxon>
        <taxon>Pichiales</taxon>
        <taxon>Pichiaceae</taxon>
        <taxon>Ambrosiozyma</taxon>
    </lineage>
</organism>